<name>A0A0F9SMS1_9ZZZZ</name>
<protein>
    <recommendedName>
        <fullName evidence="2">ATP-binding protein</fullName>
    </recommendedName>
</protein>
<accession>A0A0F9SMS1</accession>
<dbReference type="InterPro" id="IPR027417">
    <property type="entry name" value="P-loop_NTPase"/>
</dbReference>
<dbReference type="PANTHER" id="PTHR34301">
    <property type="entry name" value="DNA-BINDING PROTEIN-RELATED"/>
    <property type="match status" value="1"/>
</dbReference>
<dbReference type="EMBL" id="LAZR01000583">
    <property type="protein sequence ID" value="KKN63657.1"/>
    <property type="molecule type" value="Genomic_DNA"/>
</dbReference>
<evidence type="ECO:0008006" key="2">
    <source>
        <dbReference type="Google" id="ProtNLM"/>
    </source>
</evidence>
<dbReference type="SUPFAM" id="SSF52540">
    <property type="entry name" value="P-loop containing nucleoside triphosphate hydrolases"/>
    <property type="match status" value="1"/>
</dbReference>
<gene>
    <name evidence="1" type="ORF">LCGC14_0499610</name>
</gene>
<organism evidence="1">
    <name type="scientific">marine sediment metagenome</name>
    <dbReference type="NCBI Taxonomy" id="412755"/>
    <lineage>
        <taxon>unclassified sequences</taxon>
        <taxon>metagenomes</taxon>
        <taxon>ecological metagenomes</taxon>
    </lineage>
</organism>
<reference evidence="1" key="1">
    <citation type="journal article" date="2015" name="Nature">
        <title>Complex archaea that bridge the gap between prokaryotes and eukaryotes.</title>
        <authorList>
            <person name="Spang A."/>
            <person name="Saw J.H."/>
            <person name="Jorgensen S.L."/>
            <person name="Zaremba-Niedzwiedzka K."/>
            <person name="Martijn J."/>
            <person name="Lind A.E."/>
            <person name="van Eijk R."/>
            <person name="Schleper C."/>
            <person name="Guy L."/>
            <person name="Ettema T.J."/>
        </authorList>
    </citation>
    <scope>NUCLEOTIDE SEQUENCE</scope>
</reference>
<evidence type="ECO:0000313" key="1">
    <source>
        <dbReference type="EMBL" id="KKN63657.1"/>
    </source>
</evidence>
<proteinExistence type="predicted"/>
<sequence length="662" mass="77443">MKKIENVKPGFHKEFKLDRFGKSEQSVLKKLAKNWFITRTGKYATFSYCLIKPTSEFSEMFNLDREIVCVFSQYTTFDSRSIDVFDNIFNKMSGTRSETVCGILISADENVDKKVDDILNTDPEHCIIVPFTYEELYFHYNNTDIENKFRKKFYSRDLFSFLSPLKKEVYFFGRNNLVNEIVNRHKSSEHSSLFGLRKSGKTSIVYAIQRNLVLNGFDFVSIDCESPSVHKLRWNELLEKIVKSYHKTKESKVSIDYNDRYEEKNAADSFEVDINKIYNSKKRVSTLFIFDEIERISPNTASSEHWMESLDFIYFWQTLRGFYQKHPHVFTYMLVGTNPSCVESPTLLAQENPIFASIPSQYVPSFNSHQVAEMVTKLGSYMGLEFDDYICMKLYEDFGGHPFLTRQMCSLLNGLADKVRPTKIDKALYITALSKFYSSSFEYLNMILQVLESWYPDEYEMLKLLANEDTNSFELFANDHLDYTRHLIGYGLVQKGHGGYSFSLDILSNYLKKQYKNERMNLSEEEKVQEISSRRNKLEKGLRILIRNTLRSSLGLKLAREKVGAAIPEDRRTKLTELSLNDILHQNKSPLFFLDLVNIVSKNWDSFKHVFEFEKTKFTTMLTEINTIGRPDAHAKNIVEDDFLQLRLHFKKLEPILEEWGI</sequence>
<dbReference type="AlphaFoldDB" id="A0A0F9SMS1"/>
<comment type="caution">
    <text evidence="1">The sequence shown here is derived from an EMBL/GenBank/DDBJ whole genome shotgun (WGS) entry which is preliminary data.</text>
</comment>
<dbReference type="Gene3D" id="3.40.50.300">
    <property type="entry name" value="P-loop containing nucleotide triphosphate hydrolases"/>
    <property type="match status" value="1"/>
</dbReference>
<dbReference type="PANTHER" id="PTHR34301:SF8">
    <property type="entry name" value="ATPASE DOMAIN-CONTAINING PROTEIN"/>
    <property type="match status" value="1"/>
</dbReference>